<evidence type="ECO:0000256" key="3">
    <source>
        <dbReference type="ARBA" id="ARBA00011209"/>
    </source>
</evidence>
<dbReference type="Proteomes" id="UP000077654">
    <property type="component" value="Chromosome"/>
</dbReference>
<comment type="subunit">
    <text evidence="3 11">Tetramer of two alpha and two beta subunits.</text>
</comment>
<sequence length="692" mass="80831">MKKTFLIEIGTEELPPKSLKNIAKSFFENMKLSLKKNNIKYEEILWFATPRRIAVKVEKMSINIPKITKKYRGPSITSAFDNSGNPTQITKHWMKKLDITINQTIRIRDKEKEWLFYEKIIDNQDIKKKLLNISDFSIKNISHIPTFMKWDKSNVQFSRPIRNIVMLLDNEVIKGEMLGLHINRSIFGHLFIKSNIKIDILNANEYPETLLKSGKVIADYSLRKNNIKKKSEEIANSIKGYIKIKDIFLEEITSLTEWPTIILANFKKKFLKLPNEVLIYIIEHQQKCFSIYDKNNNKLTNNFIIISNTASKNPKNIIFRNIKILHSRFSDAEFFLKKDKKIPLIAYQPFLKNIIFQNSLGSLFEKINRTKKLISWIIQFTHADLKSCIQATNLCKCDLATNMVFEFPDMQGIIGMCYALYNGESQNVAIAIKEHYYPRFSKDTVPKDPTSYSLALADKTDTLIGLFAIGKNSISGNSDPFALRRLTIGIIRIILENNVLINLLELLKKSLDIYVNIENKPRVLEKLKIFVLERVYFIYIKKNYTSSIIKSILSCNNMQLIDIDLRIKNIANKTNSNILKSLIKTHKRISKMLISSKETLYEKIDYKLVKEKEEIKIIELLIQIEKEIEVYLEKKDYNSILLELHKLCDPFCNFFKNIQIKSDIYSIKINRLTILKKAKNLFFKIADFSFLY</sequence>
<name>A0A172WD91_BUCSC</name>
<dbReference type="OrthoDB" id="9775440at2"/>
<evidence type="ECO:0000256" key="2">
    <source>
        <dbReference type="ARBA" id="ARBA00008226"/>
    </source>
</evidence>
<evidence type="ECO:0000313" key="14">
    <source>
        <dbReference type="Proteomes" id="UP000077654"/>
    </source>
</evidence>
<evidence type="ECO:0000256" key="6">
    <source>
        <dbReference type="ARBA" id="ARBA00022741"/>
    </source>
</evidence>
<comment type="similarity">
    <text evidence="2 11">Belongs to the class-II aminoacyl-tRNA synthetase family.</text>
</comment>
<keyword evidence="14" id="KW-1185">Reference proteome</keyword>
<dbReference type="InterPro" id="IPR015944">
    <property type="entry name" value="Gly-tRNA-synth_bsu"/>
</dbReference>
<comment type="subcellular location">
    <subcellularLocation>
        <location evidence="1 11">Cytoplasm</location>
    </subcellularLocation>
</comment>
<dbReference type="STRING" id="118110.XW81_00635"/>
<dbReference type="PANTHER" id="PTHR30075">
    <property type="entry name" value="GLYCYL-TRNA SYNTHETASE"/>
    <property type="match status" value="1"/>
</dbReference>
<dbReference type="PROSITE" id="PS50861">
    <property type="entry name" value="AA_TRNA_LIGASE_II_GLYAB"/>
    <property type="match status" value="1"/>
</dbReference>
<dbReference type="GO" id="GO:0004820">
    <property type="term" value="F:glycine-tRNA ligase activity"/>
    <property type="evidence" value="ECO:0007669"/>
    <property type="project" value="UniProtKB-UniRule"/>
</dbReference>
<keyword evidence="8 11" id="KW-0648">Protein biosynthesis</keyword>
<gene>
    <name evidence="11" type="primary">glyS</name>
    <name evidence="13" type="ORF">XW81_00635</name>
</gene>
<keyword evidence="9 11" id="KW-0030">Aminoacyl-tRNA synthetase</keyword>
<evidence type="ECO:0000256" key="4">
    <source>
        <dbReference type="ARBA" id="ARBA00022490"/>
    </source>
</evidence>
<evidence type="ECO:0000256" key="5">
    <source>
        <dbReference type="ARBA" id="ARBA00022598"/>
    </source>
</evidence>
<feature type="domain" description="DALR anticodon binding" evidence="12">
    <location>
        <begin position="584"/>
        <end position="681"/>
    </location>
</feature>
<dbReference type="RefSeq" id="WP_075473939.1">
    <property type="nucleotide sequence ID" value="NZ_CP011299.1"/>
</dbReference>
<keyword evidence="5 11" id="KW-0436">Ligase</keyword>
<dbReference type="AlphaFoldDB" id="A0A172WD91"/>
<dbReference type="GO" id="GO:0004814">
    <property type="term" value="F:arginine-tRNA ligase activity"/>
    <property type="evidence" value="ECO:0007669"/>
    <property type="project" value="InterPro"/>
</dbReference>
<organism evidence="13 14">
    <name type="scientific">Buchnera aphidicola subsp. Schlechtendalia chinensis</name>
    <dbReference type="NCBI Taxonomy" id="118110"/>
    <lineage>
        <taxon>Bacteria</taxon>
        <taxon>Pseudomonadati</taxon>
        <taxon>Pseudomonadota</taxon>
        <taxon>Gammaproteobacteria</taxon>
        <taxon>Enterobacterales</taxon>
        <taxon>Erwiniaceae</taxon>
        <taxon>Buchnera</taxon>
    </lineage>
</organism>
<dbReference type="PRINTS" id="PR01045">
    <property type="entry name" value="TRNASYNTHGB"/>
</dbReference>
<dbReference type="SUPFAM" id="SSF109604">
    <property type="entry name" value="HD-domain/PDEase-like"/>
    <property type="match status" value="1"/>
</dbReference>
<evidence type="ECO:0000256" key="1">
    <source>
        <dbReference type="ARBA" id="ARBA00004496"/>
    </source>
</evidence>
<dbReference type="Pfam" id="PF05746">
    <property type="entry name" value="DALR_1"/>
    <property type="match status" value="1"/>
</dbReference>
<keyword evidence="6 11" id="KW-0547">Nucleotide-binding</keyword>
<evidence type="ECO:0000256" key="9">
    <source>
        <dbReference type="ARBA" id="ARBA00023146"/>
    </source>
</evidence>
<evidence type="ECO:0000313" key="13">
    <source>
        <dbReference type="EMBL" id="ANF16936.1"/>
    </source>
</evidence>
<proteinExistence type="inferred from homology"/>
<dbReference type="GO" id="GO:0005829">
    <property type="term" value="C:cytosol"/>
    <property type="evidence" value="ECO:0007669"/>
    <property type="project" value="TreeGrafter"/>
</dbReference>
<evidence type="ECO:0000256" key="8">
    <source>
        <dbReference type="ARBA" id="ARBA00022917"/>
    </source>
</evidence>
<dbReference type="GO" id="GO:0006426">
    <property type="term" value="P:glycyl-tRNA aminoacylation"/>
    <property type="evidence" value="ECO:0007669"/>
    <property type="project" value="UniProtKB-UniRule"/>
</dbReference>
<evidence type="ECO:0000256" key="10">
    <source>
        <dbReference type="ARBA" id="ARBA00047937"/>
    </source>
</evidence>
<dbReference type="HAMAP" id="MF_00255">
    <property type="entry name" value="Gly_tRNA_synth_beta"/>
    <property type="match status" value="1"/>
</dbReference>
<dbReference type="GO" id="GO:0005524">
    <property type="term" value="F:ATP binding"/>
    <property type="evidence" value="ECO:0007669"/>
    <property type="project" value="UniProtKB-UniRule"/>
</dbReference>
<dbReference type="Pfam" id="PF02092">
    <property type="entry name" value="tRNA_synt_2f"/>
    <property type="match status" value="1"/>
</dbReference>
<accession>A0A172WD91</accession>
<dbReference type="PATRIC" id="fig|118110.3.peg.121"/>
<dbReference type="InterPro" id="IPR006194">
    <property type="entry name" value="Gly-tRNA-synth_heterodimer"/>
</dbReference>
<evidence type="ECO:0000256" key="11">
    <source>
        <dbReference type="HAMAP-Rule" id="MF_00255"/>
    </source>
</evidence>
<dbReference type="EMBL" id="CP011299">
    <property type="protein sequence ID" value="ANF16936.1"/>
    <property type="molecule type" value="Genomic_DNA"/>
</dbReference>
<dbReference type="EC" id="6.1.1.14" evidence="11"/>
<comment type="catalytic activity">
    <reaction evidence="10 11">
        <text>tRNA(Gly) + glycine + ATP = glycyl-tRNA(Gly) + AMP + diphosphate</text>
        <dbReference type="Rhea" id="RHEA:16013"/>
        <dbReference type="Rhea" id="RHEA-COMP:9664"/>
        <dbReference type="Rhea" id="RHEA-COMP:9683"/>
        <dbReference type="ChEBI" id="CHEBI:30616"/>
        <dbReference type="ChEBI" id="CHEBI:33019"/>
        <dbReference type="ChEBI" id="CHEBI:57305"/>
        <dbReference type="ChEBI" id="CHEBI:78442"/>
        <dbReference type="ChEBI" id="CHEBI:78522"/>
        <dbReference type="ChEBI" id="CHEBI:456215"/>
        <dbReference type="EC" id="6.1.1.14"/>
    </reaction>
</comment>
<evidence type="ECO:0000256" key="7">
    <source>
        <dbReference type="ARBA" id="ARBA00022840"/>
    </source>
</evidence>
<dbReference type="GO" id="GO:0006420">
    <property type="term" value="P:arginyl-tRNA aminoacylation"/>
    <property type="evidence" value="ECO:0007669"/>
    <property type="project" value="InterPro"/>
</dbReference>
<dbReference type="NCBIfam" id="TIGR00211">
    <property type="entry name" value="glyS"/>
    <property type="match status" value="1"/>
</dbReference>
<keyword evidence="4 11" id="KW-0963">Cytoplasm</keyword>
<evidence type="ECO:0000259" key="12">
    <source>
        <dbReference type="Pfam" id="PF05746"/>
    </source>
</evidence>
<dbReference type="InterPro" id="IPR008909">
    <property type="entry name" value="DALR_anticod-bd"/>
</dbReference>
<reference evidence="13 14" key="1">
    <citation type="submission" date="2015-04" db="EMBL/GenBank/DDBJ databases">
        <title>Buchnera aphidicola assembly.</title>
        <authorList>
            <person name="Zhang Y."/>
        </authorList>
    </citation>
    <scope>NUCLEOTIDE SEQUENCE [LARGE SCALE GENOMIC DNA]</scope>
    <source>
        <strain evidence="13 14">SC</strain>
    </source>
</reference>
<keyword evidence="7 11" id="KW-0067">ATP-binding</keyword>
<dbReference type="PANTHER" id="PTHR30075:SF2">
    <property type="entry name" value="GLYCINE--TRNA LIGASE, CHLOROPLASTIC_MITOCHONDRIAL 2"/>
    <property type="match status" value="1"/>
</dbReference>
<protein>
    <recommendedName>
        <fullName evidence="11">Glycine--tRNA ligase beta subunit</fullName>
        <ecNumber evidence="11">6.1.1.14</ecNumber>
    </recommendedName>
    <alternativeName>
        <fullName evidence="11">Glycyl-tRNA synthetase beta subunit</fullName>
        <shortName evidence="11">GlyRS</shortName>
    </alternativeName>
</protein>